<keyword evidence="3" id="KW-1185">Reference proteome</keyword>
<evidence type="ECO:0000313" key="3">
    <source>
        <dbReference type="Proteomes" id="UP000280726"/>
    </source>
</evidence>
<proteinExistence type="predicted"/>
<dbReference type="PANTHER" id="PTHR30348:SF4">
    <property type="entry name" value="DUF72 DOMAIN-CONTAINING PROTEIN"/>
    <property type="match status" value="1"/>
</dbReference>
<dbReference type="Pfam" id="PF01904">
    <property type="entry name" value="DUF72"/>
    <property type="match status" value="1"/>
</dbReference>
<sequence>MVPAVALHPLAAPATPIYGRAMATVHVGISGWRYAPWRGTFYPPGLAQRRELEHVASRLSTVEINGSFYSLQSPSSYRAWSAQTPSDFVFAVKGGRFITHMKKLDDVAGALANFFASGVLALGEKLGPVLWQLPPQLPFDAGRVERFLDQLPTTTAAAAALARGHDARVKDPLTEAPADRLLRHAMEVRHESYRDPDFTRLLRERGVALVVADTAGRWPLLEEVTADLVYVRLHGDEELYVSGYDDAALDRWADRVRRWHADGRDVVVYFDNDVKVRAPFDAMALAGRLAGIAAEPTGVRPPVGPVRARRAVGDGAPGGSDPSAPPDAPAGLGGAGSAARHRTARPDPLPGR</sequence>
<gene>
    <name evidence="2" type="ORF">EDD32_0267</name>
</gene>
<name>A0A3N4YZM9_9MICO</name>
<dbReference type="SUPFAM" id="SSF117396">
    <property type="entry name" value="TM1631-like"/>
    <property type="match status" value="1"/>
</dbReference>
<organism evidence="2 3">
    <name type="scientific">Georgenia muralis</name>
    <dbReference type="NCBI Taxonomy" id="154117"/>
    <lineage>
        <taxon>Bacteria</taxon>
        <taxon>Bacillati</taxon>
        <taxon>Actinomycetota</taxon>
        <taxon>Actinomycetes</taxon>
        <taxon>Micrococcales</taxon>
        <taxon>Bogoriellaceae</taxon>
        <taxon>Georgenia</taxon>
    </lineage>
</organism>
<evidence type="ECO:0000313" key="2">
    <source>
        <dbReference type="EMBL" id="RPF25853.1"/>
    </source>
</evidence>
<protein>
    <submittedName>
        <fullName evidence="2">Uncharacterized protein YecE (DUF72 family)</fullName>
    </submittedName>
</protein>
<dbReference type="Proteomes" id="UP000280726">
    <property type="component" value="Unassembled WGS sequence"/>
</dbReference>
<reference evidence="2 3" key="1">
    <citation type="submission" date="2018-11" db="EMBL/GenBank/DDBJ databases">
        <title>Sequencing the genomes of 1000 actinobacteria strains.</title>
        <authorList>
            <person name="Klenk H.-P."/>
        </authorList>
    </citation>
    <scope>NUCLEOTIDE SEQUENCE [LARGE SCALE GENOMIC DNA]</scope>
    <source>
        <strain evidence="2 3">DSM 14418</strain>
    </source>
</reference>
<comment type="caution">
    <text evidence="2">The sequence shown here is derived from an EMBL/GenBank/DDBJ whole genome shotgun (WGS) entry which is preliminary data.</text>
</comment>
<feature type="region of interest" description="Disordered" evidence="1">
    <location>
        <begin position="296"/>
        <end position="352"/>
    </location>
</feature>
<dbReference type="InterPro" id="IPR002763">
    <property type="entry name" value="DUF72"/>
</dbReference>
<dbReference type="PANTHER" id="PTHR30348">
    <property type="entry name" value="UNCHARACTERIZED PROTEIN YECE"/>
    <property type="match status" value="1"/>
</dbReference>
<dbReference type="EMBL" id="RKRA01000001">
    <property type="protein sequence ID" value="RPF25853.1"/>
    <property type="molecule type" value="Genomic_DNA"/>
</dbReference>
<dbReference type="Gene3D" id="3.20.20.410">
    <property type="entry name" value="Protein of unknown function UPF0759"/>
    <property type="match status" value="1"/>
</dbReference>
<evidence type="ECO:0000256" key="1">
    <source>
        <dbReference type="SAM" id="MobiDB-lite"/>
    </source>
</evidence>
<dbReference type="AlphaFoldDB" id="A0A3N4YZM9"/>
<accession>A0A3N4YZM9</accession>
<dbReference type="InterPro" id="IPR036520">
    <property type="entry name" value="UPF0759_sf"/>
</dbReference>